<dbReference type="AlphaFoldDB" id="A0A2U1K2N1"/>
<dbReference type="RefSeq" id="WP_116554573.1">
    <property type="nucleotide sequence ID" value="NZ_QCZG01000016.1"/>
</dbReference>
<gene>
    <name evidence="1" type="ORF">DCC39_09060</name>
</gene>
<protein>
    <recommendedName>
        <fullName evidence="3">SGNH/GDSL hydrolase family protein</fullName>
    </recommendedName>
</protein>
<dbReference type="Pfam" id="PF07611">
    <property type="entry name" value="DUF1574"/>
    <property type="match status" value="1"/>
</dbReference>
<dbReference type="Proteomes" id="UP000245998">
    <property type="component" value="Unassembled WGS sequence"/>
</dbReference>
<dbReference type="SUPFAM" id="SSF52266">
    <property type="entry name" value="SGNH hydrolase"/>
    <property type="match status" value="1"/>
</dbReference>
<organism evidence="1 2">
    <name type="scientific">Pueribacillus theae</name>
    <dbReference type="NCBI Taxonomy" id="2171751"/>
    <lineage>
        <taxon>Bacteria</taxon>
        <taxon>Bacillati</taxon>
        <taxon>Bacillota</taxon>
        <taxon>Bacilli</taxon>
        <taxon>Bacillales</taxon>
        <taxon>Bacillaceae</taxon>
        <taxon>Pueribacillus</taxon>
    </lineage>
</organism>
<accession>A0A2U1K2N1</accession>
<dbReference type="EMBL" id="QCZG01000016">
    <property type="protein sequence ID" value="PWA11780.1"/>
    <property type="molecule type" value="Genomic_DNA"/>
</dbReference>
<evidence type="ECO:0000313" key="2">
    <source>
        <dbReference type="Proteomes" id="UP000245998"/>
    </source>
</evidence>
<name>A0A2U1K2N1_9BACI</name>
<evidence type="ECO:0008006" key="3">
    <source>
        <dbReference type="Google" id="ProtNLM"/>
    </source>
</evidence>
<dbReference type="OrthoDB" id="5349052at2"/>
<reference evidence="1 2" key="1">
    <citation type="submission" date="2018-04" db="EMBL/GenBank/DDBJ databases">
        <title>Camelliibacillus theae gen. nov., sp. nov., isolated from Pu'er tea.</title>
        <authorList>
            <person name="Niu L."/>
        </authorList>
    </citation>
    <scope>NUCLEOTIDE SEQUENCE [LARGE SCALE GENOMIC DNA]</scope>
    <source>
        <strain evidence="1 2">T8</strain>
    </source>
</reference>
<dbReference type="InterPro" id="IPR011468">
    <property type="entry name" value="DUF1574"/>
</dbReference>
<evidence type="ECO:0000313" key="1">
    <source>
        <dbReference type="EMBL" id="PWA11780.1"/>
    </source>
</evidence>
<keyword evidence="2" id="KW-1185">Reference proteome</keyword>
<proteinExistence type="predicted"/>
<comment type="caution">
    <text evidence="1">The sequence shown here is derived from an EMBL/GenBank/DDBJ whole genome shotgun (WGS) entry which is preliminary data.</text>
</comment>
<sequence>MSWKRMAITVILASLFITGGVMALNYAVNPLGKYKSHVLPSLVWTGRSDKAALLENFEENPDVLILGSSRSMKLDPDFIKKKTGLTSFNAGVNSAQAEDYYVMLRYALEDLKVKPKIILLGIDVEAFHNTAPIDERLLFNNTLAKYLKKEDKVSLKDKLTALLSYDETAGTVRSLYYAATDYPDPSTSYDKNGFLHYSKKEDKVTEDNYDAKIEDYIEKYRDRFKGYTRLSENRQEYFTDFLRIAKENDIEVVSFITTLHDDLINDLRKTRGYDEISQKLVAYLNDLEAEYNNFTFENFDRVKKYDGSLTAFYDGAHIQEKNANLITEKLLKKIPKEKQTAYTE</sequence>